<dbReference type="InterPro" id="IPR048799">
    <property type="entry name" value="P68_RBP_TagC-like_beta-prop"/>
</dbReference>
<name>A0ABW4SSW3_9ACTN</name>
<dbReference type="EMBL" id="JBHUFV010000018">
    <property type="protein sequence ID" value="MFD1932214.1"/>
    <property type="molecule type" value="Genomic_DNA"/>
</dbReference>
<dbReference type="Pfam" id="PF21311">
    <property type="entry name" value="Phage_RBD_prop"/>
    <property type="match status" value="1"/>
</dbReference>
<reference evidence="3" key="1">
    <citation type="journal article" date="2019" name="Int. J. Syst. Evol. Microbiol.">
        <title>The Global Catalogue of Microorganisms (GCM) 10K type strain sequencing project: providing services to taxonomists for standard genome sequencing and annotation.</title>
        <authorList>
            <consortium name="The Broad Institute Genomics Platform"/>
            <consortium name="The Broad Institute Genome Sequencing Center for Infectious Disease"/>
            <person name="Wu L."/>
            <person name="Ma J."/>
        </authorList>
    </citation>
    <scope>NUCLEOTIDE SEQUENCE [LARGE SCALE GENOMIC DNA]</scope>
    <source>
        <strain evidence="3">ICMP 6774ER</strain>
    </source>
</reference>
<organism evidence="2 3">
    <name type="scientific">Nonomuraea mangrovi</name>
    <dbReference type="NCBI Taxonomy" id="2316207"/>
    <lineage>
        <taxon>Bacteria</taxon>
        <taxon>Bacillati</taxon>
        <taxon>Actinomycetota</taxon>
        <taxon>Actinomycetes</taxon>
        <taxon>Streptosporangiales</taxon>
        <taxon>Streptosporangiaceae</taxon>
        <taxon>Nonomuraea</taxon>
    </lineage>
</organism>
<evidence type="ECO:0000313" key="3">
    <source>
        <dbReference type="Proteomes" id="UP001597368"/>
    </source>
</evidence>
<sequence length="404" mass="42941">MFELSGPWSRVLADTRLHHGPAMQSLAVDPVTHELYLVQLRDAGSADELGNLCVNRVSATTGKVLDWMHLDGFGHGYQIGAQHIAGRTHLWSEAGPIRKGFGTRVTRFPYLPGRSIDMTSHVLTKPYSPAPDTLTCAPAVDPIGNWLTLRYRTPSGYFYSRHPINPASGKVSGTSAATIAHPPSVVGTFQGFATVGDLLYLYNGDPSDSFEDSNARISLVSWRDPGRTPVVTPVTALPGLPVREPEGLAVEPLGDRVRLLFGFSGDAPGPGRQASVCAFTSDPSAQGVKVLADWSNLTLAGGFESHTGARMPRARLISVGGLTQLQLRGSLSCPNLTGPAVVASLAPWLTPSLPVRAAVPRNMSHGNAACQVEAAPSGQLRVHGASPAHPLSWIDLDSFTAAWK</sequence>
<dbReference type="RefSeq" id="WP_379572278.1">
    <property type="nucleotide sequence ID" value="NZ_JBHUFV010000018.1"/>
</dbReference>
<feature type="domain" description="P68 RBP/TagC-like beta-propeller" evidence="1">
    <location>
        <begin position="23"/>
        <end position="208"/>
    </location>
</feature>
<protein>
    <recommendedName>
        <fullName evidence="1">P68 RBP/TagC-like beta-propeller domain-containing protein</fullName>
    </recommendedName>
</protein>
<evidence type="ECO:0000313" key="2">
    <source>
        <dbReference type="EMBL" id="MFD1932214.1"/>
    </source>
</evidence>
<keyword evidence="3" id="KW-1185">Reference proteome</keyword>
<accession>A0ABW4SSW3</accession>
<comment type="caution">
    <text evidence="2">The sequence shown here is derived from an EMBL/GenBank/DDBJ whole genome shotgun (WGS) entry which is preliminary data.</text>
</comment>
<gene>
    <name evidence="2" type="ORF">ACFSKW_12090</name>
</gene>
<dbReference type="Proteomes" id="UP001597368">
    <property type="component" value="Unassembled WGS sequence"/>
</dbReference>
<proteinExistence type="predicted"/>
<evidence type="ECO:0000259" key="1">
    <source>
        <dbReference type="Pfam" id="PF21311"/>
    </source>
</evidence>